<evidence type="ECO:0000313" key="4">
    <source>
        <dbReference type="Proteomes" id="UP000078546"/>
    </source>
</evidence>
<sequence length="376" mass="44157">MLISCILDFEKINTIVNQNKCANIGKKKHQPDRSSDDCSKLLPSKKLYKKLENYKLISGKCNEYKDDLGPSYKENAEIIQLCEKLVKYLEDNNSKGKKNYISTNRCKLLSYWVYEQIDKFSTIQKENSSIIFSNLQNIWKKAVEKRPYLKKKNICHLDSPVVLDKWKTEQILHEYCEDYEEITERSKFDDSKCEQYKNYIEKNLLTYTSLDKSSFENKTKECSNNCKKRKKCDLTFNLTEILYKNPASPPEEPEESLDKKKMMQGVRNFLMNEGGLKQSFSFRVMSSVMGDYVDPNNIPYSNSPNKIISTVASILGTLLIIFFWYKFTPYGAILRHLFRKVKKCFSRRKHRKSQKLLADASEPKRRSLFCISYNPK</sequence>
<dbReference type="Pfam" id="PF05795">
    <property type="entry name" value="Plasmodium_Vir"/>
    <property type="match status" value="1"/>
</dbReference>
<name>A0A1A8VYU4_PLAOA</name>
<keyword evidence="1" id="KW-0472">Membrane</keyword>
<gene>
    <name evidence="3" type="ORF">POVCU1_061850</name>
    <name evidence="2" type="ORF">POVCU2_0032750</name>
</gene>
<keyword evidence="1" id="KW-0812">Transmembrane</keyword>
<dbReference type="EMBL" id="FLQV01002074">
    <property type="protein sequence ID" value="SBT00707.1"/>
    <property type="molecule type" value="Genomic_DNA"/>
</dbReference>
<dbReference type="InterPro" id="IPR008780">
    <property type="entry name" value="Plasmodium_Vir"/>
</dbReference>
<evidence type="ECO:0000313" key="3">
    <source>
        <dbReference type="EMBL" id="SBT00707.1"/>
    </source>
</evidence>
<organism evidence="2 5">
    <name type="scientific">Plasmodium ovale curtisi</name>
    <dbReference type="NCBI Taxonomy" id="864141"/>
    <lineage>
        <taxon>Eukaryota</taxon>
        <taxon>Sar</taxon>
        <taxon>Alveolata</taxon>
        <taxon>Apicomplexa</taxon>
        <taxon>Aconoidasida</taxon>
        <taxon>Haemosporida</taxon>
        <taxon>Plasmodiidae</taxon>
        <taxon>Plasmodium</taxon>
        <taxon>Plasmodium (Plasmodium)</taxon>
    </lineage>
</organism>
<keyword evidence="1" id="KW-1133">Transmembrane helix</keyword>
<evidence type="ECO:0000313" key="5">
    <source>
        <dbReference type="Proteomes" id="UP000078560"/>
    </source>
</evidence>
<reference evidence="4 5" key="2">
    <citation type="submission" date="2016-05" db="EMBL/GenBank/DDBJ databases">
        <authorList>
            <person name="Naeem Raeece"/>
        </authorList>
    </citation>
    <scope>NUCLEOTIDE SEQUENCE [LARGE SCALE GENOMIC DNA]</scope>
</reference>
<dbReference type="Proteomes" id="UP000078560">
    <property type="component" value="Unassembled WGS sequence"/>
</dbReference>
<reference evidence="2" key="1">
    <citation type="submission" date="2016-05" db="EMBL/GenBank/DDBJ databases">
        <authorList>
            <person name="Lavstsen T."/>
            <person name="Jespersen J.S."/>
        </authorList>
    </citation>
    <scope>NUCLEOTIDE SEQUENCE [LARGE SCALE GENOMIC DNA]</scope>
</reference>
<protein>
    <submittedName>
        <fullName evidence="2">PIR Superfamily Protein</fullName>
    </submittedName>
</protein>
<dbReference type="AlphaFoldDB" id="A0A1A8VYU4"/>
<dbReference type="Proteomes" id="UP000078546">
    <property type="component" value="Unassembled WGS sequence"/>
</dbReference>
<proteinExistence type="predicted"/>
<evidence type="ECO:0000256" key="1">
    <source>
        <dbReference type="SAM" id="Phobius"/>
    </source>
</evidence>
<accession>A0A1A8VYU4</accession>
<evidence type="ECO:0000313" key="2">
    <source>
        <dbReference type="EMBL" id="SBS85673.1"/>
    </source>
</evidence>
<feature type="transmembrane region" description="Helical" evidence="1">
    <location>
        <begin position="307"/>
        <end position="325"/>
    </location>
</feature>
<dbReference type="EMBL" id="FLQU01000441">
    <property type="protein sequence ID" value="SBS85673.1"/>
    <property type="molecule type" value="Genomic_DNA"/>
</dbReference>